<evidence type="ECO:0000313" key="12">
    <source>
        <dbReference type="EMBL" id="EOW83321.1"/>
    </source>
</evidence>
<feature type="transmembrane region" description="Helical" evidence="8">
    <location>
        <begin position="2620"/>
        <end position="2638"/>
    </location>
</feature>
<feature type="compositionally biased region" description="Basic and acidic residues" evidence="7">
    <location>
        <begin position="246"/>
        <end position="266"/>
    </location>
</feature>
<accession>R2VH31</accession>
<dbReference type="InterPro" id="IPR019931">
    <property type="entry name" value="LPXTG_anchor"/>
</dbReference>
<dbReference type="InterPro" id="IPR041171">
    <property type="entry name" value="SDR_Ig"/>
</dbReference>
<dbReference type="OrthoDB" id="1744455at2"/>
<keyword evidence="8" id="KW-1133">Transmembrane helix</keyword>
<dbReference type="InterPro" id="IPR041033">
    <property type="entry name" value="SpaA_PFL_dom_1"/>
</dbReference>
<dbReference type="InterPro" id="IPR013783">
    <property type="entry name" value="Ig-like_fold"/>
</dbReference>
<feature type="chain" id="PRO_5004357262" evidence="9">
    <location>
        <begin position="26"/>
        <end position="2642"/>
    </location>
</feature>
<gene>
    <name evidence="12" type="ORF">I592_02648</name>
    <name evidence="11" type="ORF">UKC_01319</name>
</gene>
<evidence type="ECO:0000256" key="3">
    <source>
        <dbReference type="ARBA" id="ARBA00022512"/>
    </source>
</evidence>
<evidence type="ECO:0000313" key="11">
    <source>
        <dbReference type="EMBL" id="EOI57105.1"/>
    </source>
</evidence>
<evidence type="ECO:0000259" key="10">
    <source>
        <dbReference type="PROSITE" id="PS50847"/>
    </source>
</evidence>
<dbReference type="Pfam" id="PF00746">
    <property type="entry name" value="Gram_pos_anchor"/>
    <property type="match status" value="1"/>
</dbReference>
<feature type="compositionally biased region" description="Low complexity" evidence="7">
    <location>
        <begin position="268"/>
        <end position="279"/>
    </location>
</feature>
<protein>
    <submittedName>
        <fullName evidence="11">LPXTG-domain-containing protein cell wall anchor domain</fullName>
    </submittedName>
</protein>
<keyword evidence="8" id="KW-0812">Transmembrane</keyword>
<dbReference type="RefSeq" id="WP_010779738.1">
    <property type="nucleotide sequence ID" value="NZ_ASWH01000001.1"/>
</dbReference>
<dbReference type="HOGENOM" id="CLU_000297_1_0_9"/>
<dbReference type="Gene3D" id="2.60.40.10">
    <property type="entry name" value="Immunoglobulins"/>
    <property type="match status" value="13"/>
</dbReference>
<evidence type="ECO:0000256" key="5">
    <source>
        <dbReference type="ARBA" id="ARBA00022729"/>
    </source>
</evidence>
<feature type="compositionally biased region" description="Polar residues" evidence="7">
    <location>
        <begin position="29"/>
        <end position="56"/>
    </location>
</feature>
<proteinExistence type="inferred from homology"/>
<dbReference type="eggNOG" id="COG4932">
    <property type="taxonomic scope" value="Bacteria"/>
</dbReference>
<dbReference type="PROSITE" id="PS50847">
    <property type="entry name" value="GRAM_POS_ANCHORING"/>
    <property type="match status" value="1"/>
</dbReference>
<keyword evidence="6" id="KW-0572">Peptidoglycan-anchor</keyword>
<dbReference type="PATRIC" id="fig|1158614.3.peg.1331"/>
<dbReference type="EMBL" id="AJDQ01000006">
    <property type="protein sequence ID" value="EOI57105.1"/>
    <property type="molecule type" value="Genomic_DNA"/>
</dbReference>
<dbReference type="Gene3D" id="2.60.40.1280">
    <property type="match status" value="1"/>
</dbReference>
<evidence type="ECO:0000313" key="14">
    <source>
        <dbReference type="Proteomes" id="UP000014160"/>
    </source>
</evidence>
<sequence>MKRWVSAWMLLSLFGSVASPILASAVESTESSAKTSVNEGTTVQSITSDPQQTVPTESAPIPEKAENPESTEDSDTVTNQLAFEKTSEFNDEVSSKNQTELQLDGKVTSSAENTQAITFEMSPSFKLTDSKPEEKVIVNDQKEPIGHYTVETKNARSSYTLTFNKLVKGENKFKLILLGSITRGPDKTVDLYQADQKIFQLALPDEADTSSEDTTASESTETSTTESASSSTTASKESTKSSQSDATKESTEASKTEGTTKNEKKRAAPAAEPAQPRAPGSIDELFSTYAPGDNFVQNIKLNFEPNPPTINSTVQFNLDFAIPDAVRTEMVSGDYYEMDFPEGLAITTPSPQGDLKDGDGNVYGRYIFDAGTQKLRITFTQQEGQNFLPPETGSVTADVRFDTKKITQPGPATIIYPSKTNIPPFIVQIKPTGGASISKAGHTDTPNNPNTVYWDVDFNKDFSELEKPLLTEKFPDQVTFNKDDLGAVAIYPLEVDFNGNVTSTGTTPLDPSTYTVADNGSIQFNTTIDRPYRVVYSTTIKDAVKPTNGGTVPITNNVTLTSGSTNLPASATVQLNYKKALEKVRVGYDSINQEYRWLIRYNYGQKELANDTVVSDTYSSNMDVEPNSFDVYTVNFDSRGNPVNGAPLDPKDYTIDTTTNPFTVSFKNNVQAGKAINISYKTRVNKIVSGASNNQITVSNQAKTNTIPPTTEVTNTPTQQVVIKNKPTIDVGTKTARYVIDINKNKYEMENALFTDKMSYTDEGYASFPTKVKQATSEADAGVVIRDVSANNRVLTSAFRFVATDGEVVSTIGDPETADYVVSANLNETRSGYTNFTVKFQNAYAKTTHQFQMEYYITYNQFDDAVENTSIDYRNTMTANFVNNGQPYESSSTTDFKTSTQEVNQGMKSGSYDPVTKEITWTIVTNYNNLGVSQFTVTDPITGNQVYEPDSLEVTRGTINSSGRFQPTTKSPYQGNQVGQDYLTVTNPVPTAEDQQGTLAIQLGKDGNYIPGWNADDVPMVYQIQFKTSLKNQIVYDQSTYNNVATVDITGNKQELPASVSIAFGGQSALKEGNYNTQNGKVDWAVTINPNQSLLANVKIEDNPSANQIIQGDSFKLYTGKYSGTGNATTVQKDQLVPSDQYKVTVTTDPTTGQQRFVLDMSEIQEKKDPNQEDQYLTGVIEKPYILAYETEPNFTSRTETVANDASISSEGKELPGKDTHKDFPITIQDSSGTAFGSKGKVVVQKVNGNGGVVPGAVLQLLRKNTSTNKTDVLYETTTDNQGLTTFGNLIATSSAYEYYVKEIEAPDGYTISPELLEGKRVYADTSSNTPVTTIENEPVNVTFKKTNAAGNALSGGLFSLYENNGTATNPNYAFLRGFIPTSEGFDLSGLGDGQYRIRETSAPSGYQINLTPIDFEIKKNSDATRSVFVNDEVVSDGLLQLKDYRGSALLKKSDESGKALGNARFNVQRAELNSDDYSDYGDQDSYVTANDGELKLSDLPPGKYKVKESQAPENYYLNSKEFTFVIDAVSTGDQAPATVELNNGDALIDYQGSARFKKVDGQDYLTNQKETPLSGAKFQLYDAEGKTAIGDEVTTGSDGYLVFDNLKPGTTYAFKETKAPSGYLKNDQLVRFTTPVTNNQGESAVSIESGGDQKLVVDEKTPFKNYKERVHFRKEDEAGRPLADAKYQLSKQNDANEWKPVTDLGKGAGSDGLFTSDKLDGSVNAFELSPGKYKFVEKTAPSGYLLNTKEIPFTVEDQEEGEPQVLEIPISGDANVNYQGSAVLYKEAEDKEDTTFNKLEDAAFDVYTDSATPEKVTEKNLTSDSDGNVTATGLAPGNYYFQEVSNGNRYLVNTQKIKFTIPTTASGKPETVTTNVDGKLSLRNYLGTVELTKVDANEQPLENAEFTVFDSSEKEVGKGSSNQEGKVTINKLAPGDYTMKETKAPDGYLLNDQTVTFTIPESAEGQPQKVVIPDSFKDYKGAVKLIKTDANDQPLANAVFELLDSDDQPVGGTATSNENGEVVFDDLAPGDYTFKEINAPDGYVKNTTLVPVIVPETANGQPEVVTVKDHFVNYQGTAELTKTDGEGKALQGAAFKVVRTDGSDVEGKTATSDEKGLVQVTGLAPGSYRFVETAAPDGNYVMTSEALDFTIPTETEGQPAVVAVSDNVPNYRGTIRVHKVGNDLNDDSKMVDLAGAEFTLYTNEDFSDTKPTKIVSDSKGNVAFKDLAPGTYYVKETKAPNGYLVNTFPMTFVIPDRVPETMPMTDAQNHENRIEDGSYVVDAGDFQNARKNIELKKTDGEKDGNLDLTKVAFSLYFDDGTTTGKLVKEKLQPETDGTIDLSNLALEDGSYKLIETQTSENYVLSSQPIYFVVENSQAKGISLNIANYQAVITGKKVGDGKGLAGAEYQLFKANNLDKPLETTDQKGTKQTILKSDSKGAFYAKGLSVGEYVLKETKAPNGYILDTTTHKFTIYPQNGKPAVRDLGEFENYQGRVRLTKVDAADENNQLSNAEFQLLDENQNVLQENLKTGTDGRLTVTHLAPGTYFFKETKAPSGYRLSEKQLAFTVEASHAGKPVQIEVTAKNDRTPNKPNHPKQPNKPNTPGWWYYPKTGETKGPILLIVGALLVLAVIGIGYYRKRN</sequence>
<keyword evidence="4" id="KW-0964">Secreted</keyword>
<dbReference type="InterPro" id="IPR008966">
    <property type="entry name" value="Adhesion_dom_sf"/>
</dbReference>
<feature type="domain" description="Gram-positive cocci surface proteins LPxTG" evidence="10">
    <location>
        <begin position="2610"/>
        <end position="2642"/>
    </location>
</feature>
<dbReference type="Gene3D" id="2.60.40.740">
    <property type="match status" value="4"/>
</dbReference>
<evidence type="ECO:0000256" key="1">
    <source>
        <dbReference type="ARBA" id="ARBA00004168"/>
    </source>
</evidence>
<comment type="similarity">
    <text evidence="2">Belongs to the serine-aspartate repeat-containing protein (SDr) family.</text>
</comment>
<keyword evidence="8" id="KW-0472">Membrane</keyword>
<feature type="region of interest" description="Disordered" evidence="7">
    <location>
        <begin position="958"/>
        <end position="977"/>
    </location>
</feature>
<dbReference type="EMBL" id="ASWH01000001">
    <property type="protein sequence ID" value="EOW83321.1"/>
    <property type="molecule type" value="Genomic_DNA"/>
</dbReference>
<dbReference type="InterPro" id="IPR008456">
    <property type="entry name" value="Collagen-bd_dom"/>
</dbReference>
<dbReference type="InterPro" id="IPR011252">
    <property type="entry name" value="Fibrogen-bd_dom1"/>
</dbReference>
<evidence type="ECO:0000256" key="8">
    <source>
        <dbReference type="SAM" id="Phobius"/>
    </source>
</evidence>
<dbReference type="Pfam" id="PF17802">
    <property type="entry name" value="SpaA"/>
    <property type="match status" value="13"/>
</dbReference>
<dbReference type="GO" id="GO:0005518">
    <property type="term" value="F:collagen binding"/>
    <property type="evidence" value="ECO:0007669"/>
    <property type="project" value="InterPro"/>
</dbReference>
<feature type="compositionally biased region" description="Low complexity" evidence="7">
    <location>
        <begin position="212"/>
        <end position="242"/>
    </location>
</feature>
<keyword evidence="14" id="KW-1185">Reference proteome</keyword>
<feature type="signal peptide" evidence="9">
    <location>
        <begin position="1"/>
        <end position="25"/>
    </location>
</feature>
<evidence type="ECO:0000256" key="4">
    <source>
        <dbReference type="ARBA" id="ARBA00022525"/>
    </source>
</evidence>
<evidence type="ECO:0000256" key="7">
    <source>
        <dbReference type="SAM" id="MobiDB-lite"/>
    </source>
</evidence>
<dbReference type="SUPFAM" id="SSF49401">
    <property type="entry name" value="Bacterial adhesins"/>
    <property type="match status" value="5"/>
</dbReference>
<comment type="subcellular location">
    <subcellularLocation>
        <location evidence="1">Secreted</location>
        <location evidence="1">Cell wall</location>
        <topology evidence="1">Peptidoglycan-anchor</topology>
    </subcellularLocation>
</comment>
<dbReference type="SUPFAM" id="SSF49478">
    <property type="entry name" value="Cna protein B-type domain"/>
    <property type="match status" value="6"/>
</dbReference>
<dbReference type="PANTHER" id="PTHR36108">
    <property type="entry name" value="COLOSSIN-B-RELATED"/>
    <property type="match status" value="1"/>
</dbReference>
<dbReference type="Proteomes" id="UP000014160">
    <property type="component" value="Unassembled WGS sequence"/>
</dbReference>
<feature type="region of interest" description="Disordered" evidence="7">
    <location>
        <begin position="29"/>
        <end position="76"/>
    </location>
</feature>
<dbReference type="Proteomes" id="UP000013750">
    <property type="component" value="Unassembled WGS sequence"/>
</dbReference>
<reference evidence="12 14" key="2">
    <citation type="submission" date="2013-03" db="EMBL/GenBank/DDBJ databases">
        <title>The Genome Sequence of Enterococcus gilvus ATCC BAA-350 (PacBio/Illumina hybrid assembly).</title>
        <authorList>
            <consortium name="The Broad Institute Genomics Platform"/>
            <consortium name="The Broad Institute Genome Sequencing Center for Infectious Disease"/>
            <person name="Earl A."/>
            <person name="Russ C."/>
            <person name="Gilmore M."/>
            <person name="Surin D."/>
            <person name="Walker B."/>
            <person name="Young S."/>
            <person name="Zeng Q."/>
            <person name="Gargeya S."/>
            <person name="Fitzgerald M."/>
            <person name="Haas B."/>
            <person name="Abouelleil A."/>
            <person name="Allen A.W."/>
            <person name="Alvarado L."/>
            <person name="Arachchi H.M."/>
            <person name="Berlin A.M."/>
            <person name="Chapman S.B."/>
            <person name="Gainer-Dewar J."/>
            <person name="Goldberg J."/>
            <person name="Griggs A."/>
            <person name="Gujja S."/>
            <person name="Hansen M."/>
            <person name="Howarth C."/>
            <person name="Imamovic A."/>
            <person name="Ireland A."/>
            <person name="Larimer J."/>
            <person name="McCowan C."/>
            <person name="Murphy C."/>
            <person name="Pearson M."/>
            <person name="Poon T.W."/>
            <person name="Priest M."/>
            <person name="Roberts A."/>
            <person name="Saif S."/>
            <person name="Shea T."/>
            <person name="Sisk P."/>
            <person name="Sykes S."/>
            <person name="Wortman J."/>
            <person name="Nusbaum C."/>
            <person name="Birren B."/>
        </authorList>
    </citation>
    <scope>NUCLEOTIDE SEQUENCE [LARGE SCALE GENOMIC DNA]</scope>
    <source>
        <strain evidence="12 14">ATCC BAA-350</strain>
    </source>
</reference>
<dbReference type="NCBIfam" id="TIGR01167">
    <property type="entry name" value="LPXTG_anchor"/>
    <property type="match status" value="1"/>
</dbReference>
<comment type="caution">
    <text evidence="11">The sequence shown here is derived from an EMBL/GenBank/DDBJ whole genome shotgun (WGS) entry which is preliminary data.</text>
</comment>
<reference evidence="11 13" key="1">
    <citation type="submission" date="2013-02" db="EMBL/GenBank/DDBJ databases">
        <title>The Genome Sequence of Enterococcus gilvus ATCC BAA-350.</title>
        <authorList>
            <consortium name="The Broad Institute Genome Sequencing Platform"/>
            <consortium name="The Broad Institute Genome Sequencing Center for Infectious Disease"/>
            <person name="Earl A.M."/>
            <person name="Gilmore M.S."/>
            <person name="Lebreton F."/>
            <person name="Walker B."/>
            <person name="Young S.K."/>
            <person name="Zeng Q."/>
            <person name="Gargeya S."/>
            <person name="Fitzgerald M."/>
            <person name="Haas B."/>
            <person name="Abouelleil A."/>
            <person name="Alvarado L."/>
            <person name="Arachchi H.M."/>
            <person name="Berlin A.M."/>
            <person name="Chapman S.B."/>
            <person name="Dewar J."/>
            <person name="Goldberg J."/>
            <person name="Griggs A."/>
            <person name="Gujja S."/>
            <person name="Hansen M."/>
            <person name="Howarth C."/>
            <person name="Imamovic A."/>
            <person name="Larimer J."/>
            <person name="McCowan C."/>
            <person name="Murphy C."/>
            <person name="Neiman D."/>
            <person name="Pearson M."/>
            <person name="Priest M."/>
            <person name="Roberts A."/>
            <person name="Saif S."/>
            <person name="Shea T."/>
            <person name="Sisk P."/>
            <person name="Sykes S."/>
            <person name="Wortman J."/>
            <person name="Nusbaum C."/>
            <person name="Birren B."/>
        </authorList>
    </citation>
    <scope>NUCLEOTIDE SEQUENCE [LARGE SCALE GENOMIC DNA]</scope>
    <source>
        <strain evidence="11 13">ATCC BAA-350</strain>
    </source>
</reference>
<dbReference type="Pfam" id="PF05737">
    <property type="entry name" value="Collagen_bind"/>
    <property type="match status" value="4"/>
</dbReference>
<dbReference type="Pfam" id="PF17961">
    <property type="entry name" value="Big_8"/>
    <property type="match status" value="1"/>
</dbReference>
<feature type="region of interest" description="Disordered" evidence="7">
    <location>
        <begin position="2585"/>
        <end position="2606"/>
    </location>
</feature>
<keyword evidence="3" id="KW-0134">Cell wall</keyword>
<feature type="region of interest" description="Disordered" evidence="7">
    <location>
        <begin position="203"/>
        <end position="286"/>
    </location>
</feature>
<keyword evidence="5 9" id="KW-0732">Signal</keyword>
<dbReference type="PANTHER" id="PTHR36108:SF13">
    <property type="entry name" value="COLOSSIN-B-RELATED"/>
    <property type="match status" value="1"/>
</dbReference>
<dbReference type="GO" id="GO:0007155">
    <property type="term" value="P:cell adhesion"/>
    <property type="evidence" value="ECO:0007669"/>
    <property type="project" value="InterPro"/>
</dbReference>
<evidence type="ECO:0000313" key="13">
    <source>
        <dbReference type="Proteomes" id="UP000013750"/>
    </source>
</evidence>
<evidence type="ECO:0000256" key="9">
    <source>
        <dbReference type="SAM" id="SignalP"/>
    </source>
</evidence>
<organism evidence="11 13">
    <name type="scientific">Enterococcus gilvus ATCC BAA-350</name>
    <dbReference type="NCBI Taxonomy" id="1158614"/>
    <lineage>
        <taxon>Bacteria</taxon>
        <taxon>Bacillati</taxon>
        <taxon>Bacillota</taxon>
        <taxon>Bacilli</taxon>
        <taxon>Lactobacillales</taxon>
        <taxon>Enterococcaceae</taxon>
        <taxon>Enterococcus</taxon>
    </lineage>
</organism>
<evidence type="ECO:0000256" key="6">
    <source>
        <dbReference type="ARBA" id="ARBA00023088"/>
    </source>
</evidence>
<evidence type="ECO:0000256" key="2">
    <source>
        <dbReference type="ARBA" id="ARBA00007257"/>
    </source>
</evidence>
<name>R2VH31_9ENTE</name>